<gene>
    <name evidence="5" type="ORF">Tsubulata_014911</name>
</gene>
<accession>A0A9Q0FWE4</accession>
<proteinExistence type="inferred from homology"/>
<evidence type="ECO:0000256" key="2">
    <source>
        <dbReference type="ARBA" id="ARBA00025796"/>
    </source>
</evidence>
<dbReference type="EMBL" id="JAKUCV010003393">
    <property type="protein sequence ID" value="KAJ4839103.1"/>
    <property type="molecule type" value="Genomic_DNA"/>
</dbReference>
<evidence type="ECO:0000256" key="4">
    <source>
        <dbReference type="SAM" id="MobiDB-lite"/>
    </source>
</evidence>
<dbReference type="OrthoDB" id="1922866at2759"/>
<evidence type="ECO:0000313" key="5">
    <source>
        <dbReference type="EMBL" id="KAJ4839103.1"/>
    </source>
</evidence>
<evidence type="ECO:0000313" key="6">
    <source>
        <dbReference type="Proteomes" id="UP001141552"/>
    </source>
</evidence>
<dbReference type="Proteomes" id="UP001141552">
    <property type="component" value="Unassembled WGS sequence"/>
</dbReference>
<dbReference type="PANTHER" id="PTHR38366:SF1">
    <property type="entry name" value="PROTEIN TILLER ANGLE CONTROL 1"/>
    <property type="match status" value="1"/>
</dbReference>
<comment type="caution">
    <text evidence="5">The sequence shown here is derived from an EMBL/GenBank/DDBJ whole genome shotgun (WGS) entry which is preliminary data.</text>
</comment>
<dbReference type="GO" id="GO:0001763">
    <property type="term" value="P:morphogenesis of a branching structure"/>
    <property type="evidence" value="ECO:0007669"/>
    <property type="project" value="InterPro"/>
</dbReference>
<sequence length="271" mass="30902">MKTDHGLAQNVKKAESIINDVDKRALLKQVALVDVLDGWKDGILTIGTLGFDPLKPFNQQNEYFILESEDDEEEEEPEREEEEEEKEGEQAEYSTFDMNVGKADEIMSLDGHSNLAPPEDTHSIIPEIDQRRKKGERVTLAELFLADSDIKKKPDPGETLESNSRKKQPVVRAKYGLSFAKKLKPQAKEDSPPIKKLHKLMRRMLKRKIHPEVEGKGCEVEHQNPDINGNETGESAVPYEKHQVRTQFDIGMYCGVVIFFHVMDKYLLMGL</sequence>
<keyword evidence="6" id="KW-1185">Reference proteome</keyword>
<dbReference type="InterPro" id="IPR044989">
    <property type="entry name" value="TAC1"/>
</dbReference>
<feature type="region of interest" description="Disordered" evidence="4">
    <location>
        <begin position="67"/>
        <end position="92"/>
    </location>
</feature>
<evidence type="ECO:0000256" key="1">
    <source>
        <dbReference type="ARBA" id="ARBA00022604"/>
    </source>
</evidence>
<feature type="compositionally biased region" description="Acidic residues" evidence="4">
    <location>
        <begin position="67"/>
        <end position="87"/>
    </location>
</feature>
<organism evidence="5 6">
    <name type="scientific">Turnera subulata</name>
    <dbReference type="NCBI Taxonomy" id="218843"/>
    <lineage>
        <taxon>Eukaryota</taxon>
        <taxon>Viridiplantae</taxon>
        <taxon>Streptophyta</taxon>
        <taxon>Embryophyta</taxon>
        <taxon>Tracheophyta</taxon>
        <taxon>Spermatophyta</taxon>
        <taxon>Magnoliopsida</taxon>
        <taxon>eudicotyledons</taxon>
        <taxon>Gunneridae</taxon>
        <taxon>Pentapetalae</taxon>
        <taxon>rosids</taxon>
        <taxon>fabids</taxon>
        <taxon>Malpighiales</taxon>
        <taxon>Passifloraceae</taxon>
        <taxon>Turnera</taxon>
    </lineage>
</organism>
<reference evidence="5" key="1">
    <citation type="submission" date="2022-02" db="EMBL/GenBank/DDBJ databases">
        <authorList>
            <person name="Henning P.M."/>
            <person name="McCubbin A.G."/>
            <person name="Shore J.S."/>
        </authorList>
    </citation>
    <scope>NUCLEOTIDE SEQUENCE</scope>
    <source>
        <strain evidence="5">F60SS</strain>
        <tissue evidence="5">Leaves</tissue>
    </source>
</reference>
<name>A0A9Q0FWE4_9ROSI</name>
<keyword evidence="1" id="KW-0341">Growth regulation</keyword>
<dbReference type="AlphaFoldDB" id="A0A9Q0FWE4"/>
<protein>
    <recommendedName>
        <fullName evidence="3">Protein TILLER ANGLE CONTROL 1</fullName>
    </recommendedName>
</protein>
<dbReference type="PANTHER" id="PTHR38366">
    <property type="entry name" value="NAD-DEPENDENT PROTEIN DEACETYLASE HST1-LIKE PROTEIN"/>
    <property type="match status" value="1"/>
</dbReference>
<evidence type="ECO:0000256" key="3">
    <source>
        <dbReference type="ARBA" id="ARBA00026138"/>
    </source>
</evidence>
<comment type="similarity">
    <text evidence="2">Belongs to the TAC family.</text>
</comment>
<reference evidence="5" key="2">
    <citation type="journal article" date="2023" name="Plants (Basel)">
        <title>Annotation of the Turnera subulata (Passifloraceae) Draft Genome Reveals the S-Locus Evolved after the Divergence of Turneroideae from Passifloroideae in a Stepwise Manner.</title>
        <authorList>
            <person name="Henning P.M."/>
            <person name="Roalson E.H."/>
            <person name="Mir W."/>
            <person name="McCubbin A.G."/>
            <person name="Shore J.S."/>
        </authorList>
    </citation>
    <scope>NUCLEOTIDE SEQUENCE</scope>
    <source>
        <strain evidence="5">F60SS</strain>
    </source>
</reference>